<name>A0A511QKR4_9VIBR</name>
<dbReference type="EMBL" id="BJXK01000001">
    <property type="protein sequence ID" value="GEM77914.1"/>
    <property type="molecule type" value="Genomic_DNA"/>
</dbReference>
<organism evidence="1 2">
    <name type="scientific">Vibrio superstes NBRC 103154</name>
    <dbReference type="NCBI Taxonomy" id="1219062"/>
    <lineage>
        <taxon>Bacteria</taxon>
        <taxon>Pseudomonadati</taxon>
        <taxon>Pseudomonadota</taxon>
        <taxon>Gammaproteobacteria</taxon>
        <taxon>Vibrionales</taxon>
        <taxon>Vibrionaceae</taxon>
        <taxon>Vibrio</taxon>
    </lineage>
</organism>
<dbReference type="AlphaFoldDB" id="A0A511QKR4"/>
<proteinExistence type="predicted"/>
<dbReference type="Proteomes" id="UP000321113">
    <property type="component" value="Unassembled WGS sequence"/>
</dbReference>
<protein>
    <submittedName>
        <fullName evidence="1">Lipoprotein</fullName>
    </submittedName>
</protein>
<dbReference type="CDD" id="cd22784">
    <property type="entry name" value="DPBB_MltA_YuiC-like"/>
    <property type="match status" value="1"/>
</dbReference>
<sequence length="136" mass="15238">MVMDDIMKKFNSYIAITLAVFALSACDSNEQSLKVTASAYTSSVGETDSTPNLAAWGDTLEPGMKSIAVSRDLIEMGLTHNQEVTIEGLDGTYLVLDKMNKRWTKKIDIYMGNDVEKAREWGKKEVIIHWTVDEEK</sequence>
<comment type="caution">
    <text evidence="1">The sequence shown here is derived from an EMBL/GenBank/DDBJ whole genome shotgun (WGS) entry which is preliminary data.</text>
</comment>
<evidence type="ECO:0000313" key="1">
    <source>
        <dbReference type="EMBL" id="GEM77914.1"/>
    </source>
</evidence>
<keyword evidence="1" id="KW-0449">Lipoprotein</keyword>
<evidence type="ECO:0000313" key="2">
    <source>
        <dbReference type="Proteomes" id="UP000321113"/>
    </source>
</evidence>
<reference evidence="1 2" key="1">
    <citation type="submission" date="2019-07" db="EMBL/GenBank/DDBJ databases">
        <title>Whole genome shotgun sequence of Vibrio superstes NBRC 103154.</title>
        <authorList>
            <person name="Hosoyama A."/>
            <person name="Uohara A."/>
            <person name="Ohji S."/>
            <person name="Ichikawa N."/>
        </authorList>
    </citation>
    <scope>NUCLEOTIDE SEQUENCE [LARGE SCALE GENOMIC DNA]</scope>
    <source>
        <strain evidence="1 2">NBRC 103154</strain>
    </source>
</reference>
<keyword evidence="2" id="KW-1185">Reference proteome</keyword>
<accession>A0A511QKR4</accession>
<gene>
    <name evidence="1" type="ORF">VSU01S_01590</name>
</gene>